<proteinExistence type="predicted"/>
<keyword evidence="1" id="KW-0614">Plasmid</keyword>
<gene>
    <name evidence="1" type="ORF">BEN76_16705</name>
</gene>
<geneLocation type="plasmid" evidence="2">
    <name>pgfj2</name>
</geneLocation>
<dbReference type="AlphaFoldDB" id="A0A1P8EN69"/>
<sequence length="319" mass="36661">MTNLAVANAIERTIYRSEHSKENPYTVISNRLLRDHNIKRSDKGLLVELLSWSDRHRICIQALVKKGKEGRDAIQAMLHRLDAAGYIKRTQLKNQDGTFGKVIYQIFENPEQQHIYAVVEDTKPSDSQEESKIQLGFDFSAEPNQEVQKVEEIEITATGKSVNGEPATNNYNKEISNIFNNKPEAEEDHSKRLLDKFYLEMNDPLLRVPLQMAGISAMIQTQKQLNCFLIDFNTNHDQYPKIERSKRIKHFIKFLLKIHHSGTGQKAHLSRLRNMGVITSPITKKKPVNARYVNPDQDQFPKPKEILIDLPSDISLEGF</sequence>
<organism evidence="1 2">
    <name type="scientific">Acinetobacter soli</name>
    <dbReference type="NCBI Taxonomy" id="487316"/>
    <lineage>
        <taxon>Bacteria</taxon>
        <taxon>Pseudomonadati</taxon>
        <taxon>Pseudomonadota</taxon>
        <taxon>Gammaproteobacteria</taxon>
        <taxon>Moraxellales</taxon>
        <taxon>Moraxellaceae</taxon>
        <taxon>Acinetobacter</taxon>
    </lineage>
</organism>
<dbReference type="KEGG" id="asol:BEN76_16705"/>
<evidence type="ECO:0000313" key="1">
    <source>
        <dbReference type="EMBL" id="APV37691.1"/>
    </source>
</evidence>
<evidence type="ECO:0008006" key="3">
    <source>
        <dbReference type="Google" id="ProtNLM"/>
    </source>
</evidence>
<reference evidence="1 2" key="1">
    <citation type="submission" date="2016-08" db="EMBL/GenBank/DDBJ databases">
        <title>Complete genome sequence of Acinetobacter baylyi strain GFJ2.</title>
        <authorList>
            <person name="Tabata M."/>
            <person name="Kuboki S."/>
            <person name="Gibu N."/>
            <person name="Kinouchi Y."/>
            <person name="Vangnai A."/>
            <person name="Kasai D."/>
            <person name="Fukuda M."/>
        </authorList>
    </citation>
    <scope>NUCLEOTIDE SEQUENCE [LARGE SCALE GENOMIC DNA]</scope>
    <source>
        <strain evidence="1 2">GFJ2</strain>
        <plasmid evidence="2">Plasmid pgfj2</plasmid>
    </source>
</reference>
<accession>A0A1P8EN69</accession>
<dbReference type="EMBL" id="CP016898">
    <property type="protein sequence ID" value="APV37691.1"/>
    <property type="molecule type" value="Genomic_DNA"/>
</dbReference>
<protein>
    <recommendedName>
        <fullName evidence="3">Helix-turn-helix domain-containing protein</fullName>
    </recommendedName>
</protein>
<dbReference type="Proteomes" id="UP000185674">
    <property type="component" value="Plasmid pGFJ2"/>
</dbReference>
<evidence type="ECO:0000313" key="2">
    <source>
        <dbReference type="Proteomes" id="UP000185674"/>
    </source>
</evidence>
<name>A0A1P8EN69_9GAMM</name>
<dbReference type="RefSeq" id="WP_076033699.1">
    <property type="nucleotide sequence ID" value="NZ_CP016898.1"/>
</dbReference>